<evidence type="ECO:0000313" key="1">
    <source>
        <dbReference type="EMBL" id="CCX30753.1"/>
    </source>
</evidence>
<evidence type="ECO:0008006" key="3">
    <source>
        <dbReference type="Google" id="ProtNLM"/>
    </source>
</evidence>
<accession>U4LFT4</accession>
<gene>
    <name evidence="1" type="ORF">PCON_09156</name>
</gene>
<protein>
    <recommendedName>
        <fullName evidence="3">F-box domain-containing protein</fullName>
    </recommendedName>
</protein>
<dbReference type="AlphaFoldDB" id="U4LFT4"/>
<keyword evidence="2" id="KW-1185">Reference proteome</keyword>
<dbReference type="EMBL" id="HF935475">
    <property type="protein sequence ID" value="CCX30753.1"/>
    <property type="molecule type" value="Genomic_DNA"/>
</dbReference>
<name>U4LFT4_PYROM</name>
<dbReference type="Proteomes" id="UP000018144">
    <property type="component" value="Unassembled WGS sequence"/>
</dbReference>
<evidence type="ECO:0000313" key="2">
    <source>
        <dbReference type="Proteomes" id="UP000018144"/>
    </source>
</evidence>
<dbReference type="SUPFAM" id="SSF81383">
    <property type="entry name" value="F-box domain"/>
    <property type="match status" value="1"/>
</dbReference>
<proteinExistence type="predicted"/>
<organism evidence="1 2">
    <name type="scientific">Pyronema omphalodes (strain CBS 100304)</name>
    <name type="common">Pyronema confluens</name>
    <dbReference type="NCBI Taxonomy" id="1076935"/>
    <lineage>
        <taxon>Eukaryota</taxon>
        <taxon>Fungi</taxon>
        <taxon>Dikarya</taxon>
        <taxon>Ascomycota</taxon>
        <taxon>Pezizomycotina</taxon>
        <taxon>Pezizomycetes</taxon>
        <taxon>Pezizales</taxon>
        <taxon>Pyronemataceae</taxon>
        <taxon>Pyronema</taxon>
    </lineage>
</organism>
<sequence length="284" mass="32634">MTDHSPLCMTLLGAPSQGQENHDLAQYYHRQFFQVSVDKDFNTLRPIFAMETANELPTLRGYKPAEPSKSLPYLPLEIILQIVNELDFATLTKFCVASICFNYLCTPILYRKALPVIPYFIPMYTGIPLRKSPFLWCLENDKVATFKSMMEHGLSPITVIRYVYRVNGVMPASVLRRSDFPCRSWYHWNLRPTSLLGCTLKFFENITNMWLTSKSVKIVWPLEILGLLLQHIPQASEKDTDSVQRLLKNIFQLSCKATSTEDTEIVLVETNIKKDHHLGRGLLS</sequence>
<reference evidence="1 2" key="1">
    <citation type="journal article" date="2013" name="PLoS Genet.">
        <title>The genome and development-dependent transcriptomes of Pyronema confluens: a window into fungal evolution.</title>
        <authorList>
            <person name="Traeger S."/>
            <person name="Altegoer F."/>
            <person name="Freitag M."/>
            <person name="Gabaldon T."/>
            <person name="Kempken F."/>
            <person name="Kumar A."/>
            <person name="Marcet-Houben M."/>
            <person name="Poggeler S."/>
            <person name="Stajich J.E."/>
            <person name="Nowrousian M."/>
        </authorList>
    </citation>
    <scope>NUCLEOTIDE SEQUENCE [LARGE SCALE GENOMIC DNA]</scope>
    <source>
        <strain evidence="2">CBS 100304</strain>
        <tissue evidence="1">Vegetative mycelium</tissue>
    </source>
</reference>
<dbReference type="InterPro" id="IPR036047">
    <property type="entry name" value="F-box-like_dom_sf"/>
</dbReference>